<dbReference type="RefSeq" id="WP_020039748.1">
    <property type="nucleotide sequence ID" value="NZ_KE557276.1"/>
</dbReference>
<evidence type="ECO:0000256" key="14">
    <source>
        <dbReference type="SAM" id="Phobius"/>
    </source>
</evidence>
<evidence type="ECO:0000256" key="10">
    <source>
        <dbReference type="ARBA" id="ARBA00023065"/>
    </source>
</evidence>
<evidence type="ECO:0000256" key="2">
    <source>
        <dbReference type="ARBA" id="ARBA00004651"/>
    </source>
</evidence>
<sequence>MLDDFLIRAALAGLGLALAAAPLGCFVAWRRMAFFGDATAHAAILGVALSLALSLPIFAGTLVMALIMALAVGALGGRGLAVDTLLGVLSHSALAAGLVAITFVPGARLDLSAYLFGDILAVTRTDLAVIWGGAALVVALILWRWQRLLTATLSPDLAHASGIDPRREQHVLTLALAVTVAVAIKVVGALLIGAMLLIPAAAARPFARTPEAMALIAAAVGGTAALAGLEAAWLFDTPAGPSMVCAAAVIFLASAAFGRGRG</sequence>
<name>S9RVK0_9RHOB</name>
<evidence type="ECO:0000256" key="8">
    <source>
        <dbReference type="ARBA" id="ARBA00022906"/>
    </source>
</evidence>
<dbReference type="Gene3D" id="1.10.3470.10">
    <property type="entry name" value="ABC transporter involved in vitamin B12 uptake, BtuC"/>
    <property type="match status" value="1"/>
</dbReference>
<dbReference type="GO" id="GO:0006829">
    <property type="term" value="P:zinc ion transport"/>
    <property type="evidence" value="ECO:0007669"/>
    <property type="project" value="UniProtKB-KW"/>
</dbReference>
<keyword evidence="8" id="KW-0864">Zinc transport</keyword>
<evidence type="ECO:0000313" key="15">
    <source>
        <dbReference type="EMBL" id="EPX82025.1"/>
    </source>
</evidence>
<evidence type="ECO:0000256" key="7">
    <source>
        <dbReference type="ARBA" id="ARBA00022833"/>
    </source>
</evidence>
<feature type="transmembrane region" description="Helical" evidence="14">
    <location>
        <begin position="127"/>
        <end position="145"/>
    </location>
</feature>
<dbReference type="GO" id="GO:0055085">
    <property type="term" value="P:transmembrane transport"/>
    <property type="evidence" value="ECO:0007669"/>
    <property type="project" value="InterPro"/>
</dbReference>
<dbReference type="EMBL" id="APVH01000027">
    <property type="protein sequence ID" value="EPX82025.1"/>
    <property type="molecule type" value="Genomic_DNA"/>
</dbReference>
<keyword evidence="16" id="KW-1185">Reference proteome</keyword>
<comment type="function">
    <text evidence="1">Involved in the high-affinity zinc uptake transport system.</text>
</comment>
<dbReference type="InterPro" id="IPR037294">
    <property type="entry name" value="ABC_BtuC-like"/>
</dbReference>
<dbReference type="AlphaFoldDB" id="S9RVK0"/>
<comment type="caution">
    <text evidence="15">The sequence shown here is derived from an EMBL/GenBank/DDBJ whole genome shotgun (WGS) entry which is preliminary data.</text>
</comment>
<feature type="transmembrane region" description="Helical" evidence="14">
    <location>
        <begin position="212"/>
        <end position="233"/>
    </location>
</feature>
<accession>S9RVK0</accession>
<comment type="subcellular location">
    <subcellularLocation>
        <location evidence="2 13">Cell membrane</location>
        <topology evidence="2 13">Multi-pass membrane protein</topology>
    </subcellularLocation>
</comment>
<organism evidence="15 16">
    <name type="scientific">Salipiger mucosus DSM 16094</name>
    <dbReference type="NCBI Taxonomy" id="1123237"/>
    <lineage>
        <taxon>Bacteria</taxon>
        <taxon>Pseudomonadati</taxon>
        <taxon>Pseudomonadota</taxon>
        <taxon>Alphaproteobacteria</taxon>
        <taxon>Rhodobacterales</taxon>
        <taxon>Roseobacteraceae</taxon>
        <taxon>Salipiger</taxon>
    </lineage>
</organism>
<keyword evidence="9 14" id="KW-1133">Transmembrane helix</keyword>
<proteinExistence type="inferred from homology"/>
<dbReference type="HOGENOM" id="CLU_028808_3_2_5"/>
<keyword evidence="4 13" id="KW-0813">Transport</keyword>
<keyword evidence="5" id="KW-1003">Cell membrane</keyword>
<keyword evidence="6 13" id="KW-0812">Transmembrane</keyword>
<evidence type="ECO:0000256" key="9">
    <source>
        <dbReference type="ARBA" id="ARBA00022989"/>
    </source>
</evidence>
<feature type="transmembrane region" description="Helical" evidence="14">
    <location>
        <begin position="174"/>
        <end position="200"/>
    </location>
</feature>
<evidence type="ECO:0000256" key="12">
    <source>
        <dbReference type="ARBA" id="ARBA00040080"/>
    </source>
</evidence>
<dbReference type="PANTHER" id="PTHR30477:SF23">
    <property type="entry name" value="HIGH-AFFINITY ZINC UPTAKE SYSTEM MEMBRANE PROTEIN ZNUB"/>
    <property type="match status" value="1"/>
</dbReference>
<comment type="similarity">
    <text evidence="3 13">Belongs to the ABC-3 integral membrane protein family.</text>
</comment>
<dbReference type="PANTHER" id="PTHR30477">
    <property type="entry name" value="ABC-TRANSPORTER METAL-BINDING PROTEIN"/>
    <property type="match status" value="1"/>
</dbReference>
<evidence type="ECO:0000256" key="4">
    <source>
        <dbReference type="ARBA" id="ARBA00022448"/>
    </source>
</evidence>
<reference evidence="16" key="1">
    <citation type="journal article" date="2014" name="Stand. Genomic Sci.">
        <title>Genome sequence of the exopolysaccharide-producing Salipiger mucosus type strain (DSM 16094(T)), a moderately halophilic member of the Roseobacter clade.</title>
        <authorList>
            <person name="Riedel T."/>
            <person name="Spring S."/>
            <person name="Fiebig A."/>
            <person name="Petersen J."/>
            <person name="Kyrpides N.C."/>
            <person name="Goker M."/>
            <person name="Klenk H.P."/>
        </authorList>
    </citation>
    <scope>NUCLEOTIDE SEQUENCE [LARGE SCALE GENOMIC DNA]</scope>
    <source>
        <strain evidence="16">DSM 16094</strain>
    </source>
</reference>
<evidence type="ECO:0000256" key="5">
    <source>
        <dbReference type="ARBA" id="ARBA00022475"/>
    </source>
</evidence>
<evidence type="ECO:0000256" key="1">
    <source>
        <dbReference type="ARBA" id="ARBA00002313"/>
    </source>
</evidence>
<evidence type="ECO:0000313" key="16">
    <source>
        <dbReference type="Proteomes" id="UP000015347"/>
    </source>
</evidence>
<dbReference type="eggNOG" id="COG1108">
    <property type="taxonomic scope" value="Bacteria"/>
</dbReference>
<evidence type="ECO:0000256" key="11">
    <source>
        <dbReference type="ARBA" id="ARBA00023136"/>
    </source>
</evidence>
<feature type="transmembrane region" description="Helical" evidence="14">
    <location>
        <begin position="84"/>
        <end position="106"/>
    </location>
</feature>
<evidence type="ECO:0000256" key="13">
    <source>
        <dbReference type="RuleBase" id="RU003943"/>
    </source>
</evidence>
<dbReference type="Pfam" id="PF00950">
    <property type="entry name" value="ABC-3"/>
    <property type="match status" value="1"/>
</dbReference>
<keyword evidence="10" id="KW-0406">Ion transport</keyword>
<dbReference type="STRING" id="1123237.Salmuc_02390"/>
<protein>
    <recommendedName>
        <fullName evidence="12">High-affinity zinc uptake system membrane protein ZnuB</fullName>
    </recommendedName>
</protein>
<feature type="transmembrane region" description="Helical" evidence="14">
    <location>
        <begin position="41"/>
        <end position="72"/>
    </location>
</feature>
<keyword evidence="11 14" id="KW-0472">Membrane</keyword>
<dbReference type="OrthoDB" id="9783937at2"/>
<dbReference type="GO" id="GO:0043190">
    <property type="term" value="C:ATP-binding cassette (ABC) transporter complex"/>
    <property type="evidence" value="ECO:0007669"/>
    <property type="project" value="InterPro"/>
</dbReference>
<dbReference type="Proteomes" id="UP000015347">
    <property type="component" value="Unassembled WGS sequence"/>
</dbReference>
<dbReference type="GO" id="GO:0010043">
    <property type="term" value="P:response to zinc ion"/>
    <property type="evidence" value="ECO:0007669"/>
    <property type="project" value="TreeGrafter"/>
</dbReference>
<feature type="transmembrane region" description="Helical" evidence="14">
    <location>
        <begin position="6"/>
        <end position="29"/>
    </location>
</feature>
<dbReference type="SUPFAM" id="SSF81345">
    <property type="entry name" value="ABC transporter involved in vitamin B12 uptake, BtuC"/>
    <property type="match status" value="1"/>
</dbReference>
<feature type="transmembrane region" description="Helical" evidence="14">
    <location>
        <begin position="239"/>
        <end position="258"/>
    </location>
</feature>
<evidence type="ECO:0000256" key="6">
    <source>
        <dbReference type="ARBA" id="ARBA00022692"/>
    </source>
</evidence>
<evidence type="ECO:0000256" key="3">
    <source>
        <dbReference type="ARBA" id="ARBA00008034"/>
    </source>
</evidence>
<keyword evidence="7" id="KW-0862">Zinc</keyword>
<gene>
    <name evidence="15" type="ORF">Salmuc_02390</name>
</gene>
<dbReference type="InterPro" id="IPR001626">
    <property type="entry name" value="ABC_TroCD"/>
</dbReference>